<evidence type="ECO:0000313" key="11">
    <source>
        <dbReference type="Proteomes" id="UP000001302"/>
    </source>
</evidence>
<dbReference type="eggNOG" id="COG1043">
    <property type="taxonomic scope" value="Bacteria"/>
</dbReference>
<dbReference type="InterPro" id="IPR029098">
    <property type="entry name" value="Acetyltransf_C"/>
</dbReference>
<dbReference type="EMBL" id="CP002156">
    <property type="protein sequence ID" value="ADM08563.1"/>
    <property type="molecule type" value="Genomic_DNA"/>
</dbReference>
<dbReference type="HAMAP" id="MF_00387">
    <property type="entry name" value="LpxA"/>
    <property type="match status" value="1"/>
</dbReference>
<keyword evidence="3 8" id="KW-0441">Lipid A biosynthesis</keyword>
<dbReference type="Proteomes" id="UP000001302">
    <property type="component" value="Chromosome"/>
</dbReference>
<evidence type="ECO:0000313" key="10">
    <source>
        <dbReference type="EMBL" id="ADM08563.1"/>
    </source>
</evidence>
<keyword evidence="2 8" id="KW-0444">Lipid biosynthesis</keyword>
<dbReference type="HOGENOM" id="CLU_061249_0_0_5"/>
<dbReference type="PIRSF" id="PIRSF000456">
    <property type="entry name" value="UDP-GlcNAc_acltr"/>
    <property type="match status" value="1"/>
</dbReference>
<protein>
    <recommendedName>
        <fullName evidence="8">Acyl-[acyl-carrier-protein]--UDP-N-acetylglucosamine O-acyltransferase</fullName>
        <shortName evidence="8">UDP-N-acetylglucosamine acyltransferase</shortName>
        <ecNumber evidence="8">2.3.1.129</ecNumber>
    </recommendedName>
</protein>
<name>E0TCD0_PARBH</name>
<dbReference type="InterPro" id="IPR011004">
    <property type="entry name" value="Trimer_LpxA-like_sf"/>
</dbReference>
<evidence type="ECO:0000256" key="8">
    <source>
        <dbReference type="HAMAP-Rule" id="MF_00387"/>
    </source>
</evidence>
<comment type="pathway">
    <text evidence="8">Glycolipid biosynthesis; lipid IV(A) biosynthesis; lipid IV(A) from (3R)-3-hydroxytetradecanoyl-[acyl-carrier-protein] and UDP-N-acetyl-alpha-D-glucosamine: step 1/6.</text>
</comment>
<dbReference type="UniPathway" id="UPA00359">
    <property type="reaction ID" value="UER00477"/>
</dbReference>
<dbReference type="GO" id="GO:0005737">
    <property type="term" value="C:cytoplasm"/>
    <property type="evidence" value="ECO:0007669"/>
    <property type="project" value="UniProtKB-SubCell"/>
</dbReference>
<accession>E0TCD0</accession>
<evidence type="ECO:0000256" key="1">
    <source>
        <dbReference type="ARBA" id="ARBA00022490"/>
    </source>
</evidence>
<proteinExistence type="inferred from homology"/>
<dbReference type="PANTHER" id="PTHR43480:SF1">
    <property type="entry name" value="ACYL-[ACYL-CARRIER-PROTEIN]--UDP-N-ACETYLGLUCOSAMINE O-ACYLTRANSFERASE, MITOCHONDRIAL-RELATED"/>
    <property type="match status" value="1"/>
</dbReference>
<keyword evidence="11" id="KW-1185">Reference proteome</keyword>
<dbReference type="STRING" id="314260.PB2503_02427"/>
<keyword evidence="5 8" id="KW-0677">Repeat</keyword>
<evidence type="ECO:0000259" key="9">
    <source>
        <dbReference type="Pfam" id="PF13720"/>
    </source>
</evidence>
<dbReference type="CDD" id="cd03351">
    <property type="entry name" value="LbH_UDP-GlcNAc_AT"/>
    <property type="match status" value="1"/>
</dbReference>
<evidence type="ECO:0000256" key="4">
    <source>
        <dbReference type="ARBA" id="ARBA00022679"/>
    </source>
</evidence>
<evidence type="ECO:0000256" key="7">
    <source>
        <dbReference type="ARBA" id="ARBA00023315"/>
    </source>
</evidence>
<dbReference type="InterPro" id="IPR010137">
    <property type="entry name" value="Lipid_A_LpxA"/>
</dbReference>
<dbReference type="InterPro" id="IPR001451">
    <property type="entry name" value="Hexapep"/>
</dbReference>
<evidence type="ECO:0000256" key="6">
    <source>
        <dbReference type="ARBA" id="ARBA00023098"/>
    </source>
</evidence>
<dbReference type="InterPro" id="IPR018357">
    <property type="entry name" value="Hexapep_transf_CS"/>
</dbReference>
<dbReference type="OrthoDB" id="9807278at2"/>
<comment type="catalytic activity">
    <reaction evidence="8">
        <text>a (3R)-hydroxyacyl-[ACP] + UDP-N-acetyl-alpha-D-glucosamine = a UDP-3-O-[(3R)-3-hydroxyacyl]-N-acetyl-alpha-D-glucosamine + holo-[ACP]</text>
        <dbReference type="Rhea" id="RHEA:67812"/>
        <dbReference type="Rhea" id="RHEA-COMP:9685"/>
        <dbReference type="Rhea" id="RHEA-COMP:9945"/>
        <dbReference type="ChEBI" id="CHEBI:57705"/>
        <dbReference type="ChEBI" id="CHEBI:64479"/>
        <dbReference type="ChEBI" id="CHEBI:78827"/>
        <dbReference type="ChEBI" id="CHEBI:173225"/>
        <dbReference type="EC" id="2.3.1.129"/>
    </reaction>
</comment>
<organism evidence="10 11">
    <name type="scientific">Parvularcula bermudensis (strain ATCC BAA-594 / HTCC2503 / KCTC 12087)</name>
    <dbReference type="NCBI Taxonomy" id="314260"/>
    <lineage>
        <taxon>Bacteria</taxon>
        <taxon>Pseudomonadati</taxon>
        <taxon>Pseudomonadota</taxon>
        <taxon>Alphaproteobacteria</taxon>
        <taxon>Parvularculales</taxon>
        <taxon>Parvularculaceae</taxon>
        <taxon>Parvularcula</taxon>
    </lineage>
</organism>
<comment type="subcellular location">
    <subcellularLocation>
        <location evidence="8">Cytoplasm</location>
    </subcellularLocation>
</comment>
<dbReference type="NCBIfam" id="TIGR01852">
    <property type="entry name" value="lipid_A_lpxA"/>
    <property type="match status" value="1"/>
</dbReference>
<dbReference type="InterPro" id="IPR037157">
    <property type="entry name" value="Acetyltransf_C_sf"/>
</dbReference>
<feature type="domain" description="UDP N-acetylglucosamine O-acyltransferase C-terminal" evidence="9">
    <location>
        <begin position="175"/>
        <end position="256"/>
    </location>
</feature>
<gene>
    <name evidence="8" type="primary">lpxA</name>
    <name evidence="10" type="ordered locus">PB2503_02427</name>
</gene>
<dbReference type="Pfam" id="PF13720">
    <property type="entry name" value="Acetyltransf_11"/>
    <property type="match status" value="1"/>
</dbReference>
<dbReference type="PROSITE" id="PS00101">
    <property type="entry name" value="HEXAPEP_TRANSFERASES"/>
    <property type="match status" value="1"/>
</dbReference>
<dbReference type="GO" id="GO:0016020">
    <property type="term" value="C:membrane"/>
    <property type="evidence" value="ECO:0007669"/>
    <property type="project" value="GOC"/>
</dbReference>
<dbReference type="NCBIfam" id="NF003657">
    <property type="entry name" value="PRK05289.1"/>
    <property type="match status" value="1"/>
</dbReference>
<evidence type="ECO:0000256" key="2">
    <source>
        <dbReference type="ARBA" id="ARBA00022516"/>
    </source>
</evidence>
<comment type="subunit">
    <text evidence="8">Homotrimer.</text>
</comment>
<dbReference type="Gene3D" id="2.160.10.10">
    <property type="entry name" value="Hexapeptide repeat proteins"/>
    <property type="match status" value="1"/>
</dbReference>
<comment type="function">
    <text evidence="8">Involved in the biosynthesis of lipid A, a phosphorylated glycolipid that anchors the lipopolysaccharide to the outer membrane of the cell.</text>
</comment>
<reference evidence="10 11" key="2">
    <citation type="journal article" date="2011" name="J. Bacteriol.">
        <title>Complete genome sequence of strain HTCC2503T of Parvularcula bermudensis, the type species of the order "Parvularculales" in the class Alphaproteobacteria.</title>
        <authorList>
            <person name="Oh H.M."/>
            <person name="Kang I."/>
            <person name="Vergin K.L."/>
            <person name="Kang D."/>
            <person name="Rhee K.H."/>
            <person name="Giovannoni S.J."/>
            <person name="Cho J.C."/>
        </authorList>
    </citation>
    <scope>NUCLEOTIDE SEQUENCE [LARGE SCALE GENOMIC DNA]</scope>
    <source>
        <strain evidence="11">ATCC BAA-594 / HTCC2503 / KCTC 12087</strain>
    </source>
</reference>
<keyword evidence="1 8" id="KW-0963">Cytoplasm</keyword>
<comment type="similarity">
    <text evidence="8">Belongs to the transferase hexapeptide repeat family. LpxA subfamily.</text>
</comment>
<dbReference type="RefSeq" id="WP_013299537.1">
    <property type="nucleotide sequence ID" value="NC_014414.1"/>
</dbReference>
<evidence type="ECO:0000256" key="5">
    <source>
        <dbReference type="ARBA" id="ARBA00022737"/>
    </source>
</evidence>
<dbReference type="GO" id="GO:0008780">
    <property type="term" value="F:acyl-[acyl-carrier-protein]-UDP-N-acetylglucosamine O-acyltransferase activity"/>
    <property type="evidence" value="ECO:0007669"/>
    <property type="project" value="UniProtKB-UniRule"/>
</dbReference>
<dbReference type="KEGG" id="pbr:PB2503_02427"/>
<dbReference type="Gene3D" id="1.20.1180.10">
    <property type="entry name" value="Udp N-acetylglucosamine O-acyltransferase, C-terminal domain"/>
    <property type="match status" value="1"/>
</dbReference>
<keyword evidence="6 8" id="KW-0443">Lipid metabolism</keyword>
<evidence type="ECO:0000256" key="3">
    <source>
        <dbReference type="ARBA" id="ARBA00022556"/>
    </source>
</evidence>
<dbReference type="PANTHER" id="PTHR43480">
    <property type="entry name" value="ACYL-[ACYL-CARRIER-PROTEIN]--UDP-N-ACETYLGLUCOSAMINE O-ACYLTRANSFERASE"/>
    <property type="match status" value="1"/>
</dbReference>
<sequence length="261" mass="27723">MTLHPTAIIEDGAEIGEGVKVGPFAHIGPEVRLGPNVHISSHAVVTGRTEIGEGTEIGPFCVIGTPPQHNAHRGEPTRLIIGKRNRVREHVTMHTGTMLDQGVTSIGDDCLLMVGAHIAHDCVVGNHVTFANNATLAGHCRIGDHTFLGGLSAMHQFCRVGPYAILGGGGILRGDLIPYGSAKGNTATLEGLNIIGMKRRGLSRETIHRLRSAFRSLFAASGTLKERVAATEEAFGDIDEVQTILAFLKEEAKRPLCQPGA</sequence>
<dbReference type="SUPFAM" id="SSF51161">
    <property type="entry name" value="Trimeric LpxA-like enzymes"/>
    <property type="match status" value="1"/>
</dbReference>
<reference evidence="11" key="1">
    <citation type="submission" date="2010-08" db="EMBL/GenBank/DDBJ databases">
        <title>Genome sequence of Parvularcula bermudensis HTCC2503.</title>
        <authorList>
            <person name="Kang D.-M."/>
            <person name="Oh H.-M."/>
            <person name="Cho J.-C."/>
        </authorList>
    </citation>
    <scope>NUCLEOTIDE SEQUENCE [LARGE SCALE GENOMIC DNA]</scope>
    <source>
        <strain evidence="11">ATCC BAA-594 / HTCC2503 / KCTC 12087</strain>
    </source>
</reference>
<keyword evidence="7 8" id="KW-0012">Acyltransferase</keyword>
<dbReference type="GO" id="GO:0009245">
    <property type="term" value="P:lipid A biosynthetic process"/>
    <property type="evidence" value="ECO:0007669"/>
    <property type="project" value="UniProtKB-UniRule"/>
</dbReference>
<keyword evidence="4 8" id="KW-0808">Transferase</keyword>
<dbReference type="AlphaFoldDB" id="E0TCD0"/>
<dbReference type="EC" id="2.3.1.129" evidence="8"/>
<dbReference type="Pfam" id="PF00132">
    <property type="entry name" value="Hexapep"/>
    <property type="match status" value="2"/>
</dbReference>